<dbReference type="PANTHER" id="PTHR34205">
    <property type="entry name" value="TRANSMEMBRANE PROTEIN"/>
    <property type="match status" value="1"/>
</dbReference>
<dbReference type="RefSeq" id="WP_220808673.1">
    <property type="nucleotide sequence ID" value="NZ_BPMK01000010.1"/>
</dbReference>
<proteinExistence type="predicted"/>
<sequence length="105" mass="12120">MAETIKKEFASFAEFYPVYLSEHSNRTCRELHFIGSSLALFCLGALLLTGNFWWLLGALVGGYGFAWIGHFAFEKNQPATFRHPLYSFMGDWVMYWQMLTGQDSF</sequence>
<evidence type="ECO:0000256" key="1">
    <source>
        <dbReference type="SAM" id="Phobius"/>
    </source>
</evidence>
<protein>
    <recommendedName>
        <fullName evidence="4">DUF962 domain-containing protein</fullName>
    </recommendedName>
</protein>
<dbReference type="PANTHER" id="PTHR34205:SF2">
    <property type="entry name" value="DUF962 DOMAIN-CONTAINING PROTEIN"/>
    <property type="match status" value="1"/>
</dbReference>
<evidence type="ECO:0000313" key="3">
    <source>
        <dbReference type="Proteomes" id="UP000887222"/>
    </source>
</evidence>
<evidence type="ECO:0008006" key="4">
    <source>
        <dbReference type="Google" id="ProtNLM"/>
    </source>
</evidence>
<accession>A0ABQ4Q5B4</accession>
<organism evidence="2 3">
    <name type="scientific">Noviherbaspirillum aridicola</name>
    <dbReference type="NCBI Taxonomy" id="2849687"/>
    <lineage>
        <taxon>Bacteria</taxon>
        <taxon>Pseudomonadati</taxon>
        <taxon>Pseudomonadota</taxon>
        <taxon>Betaproteobacteria</taxon>
        <taxon>Burkholderiales</taxon>
        <taxon>Oxalobacteraceae</taxon>
        <taxon>Noviherbaspirillum</taxon>
    </lineage>
</organism>
<reference evidence="2 3" key="1">
    <citation type="journal article" date="2022" name="Int. J. Syst. Evol. Microbiol.">
        <title>Noviherbaspirillum aridicola sp. nov., isolated from an arid soil in Pakistan.</title>
        <authorList>
            <person name="Khan I.U."/>
            <person name="Saqib M."/>
            <person name="Amin A."/>
            <person name="Hussain F."/>
            <person name="Li L."/>
            <person name="Liu Y.H."/>
            <person name="Fang B.Z."/>
            <person name="Ahmed I."/>
            <person name="Li W.J."/>
        </authorList>
    </citation>
    <scope>NUCLEOTIDE SEQUENCE [LARGE SCALE GENOMIC DNA]</scope>
    <source>
        <strain evidence="2 3">NCCP-691</strain>
    </source>
</reference>
<comment type="caution">
    <text evidence="2">The sequence shown here is derived from an EMBL/GenBank/DDBJ whole genome shotgun (WGS) entry which is preliminary data.</text>
</comment>
<evidence type="ECO:0000313" key="2">
    <source>
        <dbReference type="EMBL" id="GIZ52394.1"/>
    </source>
</evidence>
<feature type="transmembrane region" description="Helical" evidence="1">
    <location>
        <begin position="31"/>
        <end position="48"/>
    </location>
</feature>
<dbReference type="EMBL" id="BPMK01000010">
    <property type="protein sequence ID" value="GIZ52394.1"/>
    <property type="molecule type" value="Genomic_DNA"/>
</dbReference>
<dbReference type="Proteomes" id="UP000887222">
    <property type="component" value="Unassembled WGS sequence"/>
</dbReference>
<keyword evidence="3" id="KW-1185">Reference proteome</keyword>
<dbReference type="Pfam" id="PF06127">
    <property type="entry name" value="Mpo1-like"/>
    <property type="match status" value="1"/>
</dbReference>
<name>A0ABQ4Q5B4_9BURK</name>
<keyword evidence="1" id="KW-0472">Membrane</keyword>
<gene>
    <name evidence="2" type="ORF">NCCP691_24080</name>
</gene>
<keyword evidence="1" id="KW-1133">Transmembrane helix</keyword>
<keyword evidence="1" id="KW-0812">Transmembrane</keyword>
<dbReference type="InterPro" id="IPR009305">
    <property type="entry name" value="Mpo1-like"/>
</dbReference>